<dbReference type="GO" id="GO:0008168">
    <property type="term" value="F:methyltransferase activity"/>
    <property type="evidence" value="ECO:0007669"/>
    <property type="project" value="UniProtKB-KW"/>
</dbReference>
<evidence type="ECO:0000313" key="3">
    <source>
        <dbReference type="Proteomes" id="UP000321523"/>
    </source>
</evidence>
<dbReference type="CDD" id="cd02440">
    <property type="entry name" value="AdoMet_MTases"/>
    <property type="match status" value="1"/>
</dbReference>
<organism evidence="2 3">
    <name type="scientific">Skermanella aerolata</name>
    <dbReference type="NCBI Taxonomy" id="393310"/>
    <lineage>
        <taxon>Bacteria</taxon>
        <taxon>Pseudomonadati</taxon>
        <taxon>Pseudomonadota</taxon>
        <taxon>Alphaproteobacteria</taxon>
        <taxon>Rhodospirillales</taxon>
        <taxon>Azospirillaceae</taxon>
        <taxon>Skermanella</taxon>
    </lineage>
</organism>
<accession>A0A512DRE0</accession>
<keyword evidence="2" id="KW-0808">Transferase</keyword>
<feature type="domain" description="Methyltransferase" evidence="1">
    <location>
        <begin position="66"/>
        <end position="162"/>
    </location>
</feature>
<evidence type="ECO:0000259" key="1">
    <source>
        <dbReference type="Pfam" id="PF13649"/>
    </source>
</evidence>
<keyword evidence="3" id="KW-1185">Reference proteome</keyword>
<dbReference type="AlphaFoldDB" id="A0A512DRE0"/>
<reference evidence="2 3" key="1">
    <citation type="submission" date="2019-07" db="EMBL/GenBank/DDBJ databases">
        <title>Whole genome shotgun sequence of Skermanella aerolata NBRC 106429.</title>
        <authorList>
            <person name="Hosoyama A."/>
            <person name="Uohara A."/>
            <person name="Ohji S."/>
            <person name="Ichikawa N."/>
        </authorList>
    </citation>
    <scope>NUCLEOTIDE SEQUENCE [LARGE SCALE GENOMIC DNA]</scope>
    <source>
        <strain evidence="2 3">NBRC 106429</strain>
    </source>
</reference>
<dbReference type="SUPFAM" id="SSF53335">
    <property type="entry name" value="S-adenosyl-L-methionine-dependent methyltransferases"/>
    <property type="match status" value="1"/>
</dbReference>
<keyword evidence="2" id="KW-0489">Methyltransferase</keyword>
<dbReference type="GO" id="GO:0032259">
    <property type="term" value="P:methylation"/>
    <property type="evidence" value="ECO:0007669"/>
    <property type="project" value="UniProtKB-KW"/>
</dbReference>
<comment type="caution">
    <text evidence="2">The sequence shown here is derived from an EMBL/GenBank/DDBJ whole genome shotgun (WGS) entry which is preliminary data.</text>
</comment>
<dbReference type="EMBL" id="BJYZ01000013">
    <property type="protein sequence ID" value="GEO38780.1"/>
    <property type="molecule type" value="Genomic_DNA"/>
</dbReference>
<protein>
    <submittedName>
        <fullName evidence="2">Methyltransferase</fullName>
    </submittedName>
</protein>
<dbReference type="Gene3D" id="3.40.50.150">
    <property type="entry name" value="Vaccinia Virus protein VP39"/>
    <property type="match status" value="1"/>
</dbReference>
<sequence>MVSSLPIFGADVTTNSSALPDAAQERARWSASGAAWDRWSDPMADMADRLNLPLLDACGVMPGERVLDLASGAGEPALSAAKRVGPAGHVIGIDLVPEMLAGAIRRAADFSGKKPDFAIGDMTSLPFPDEHFDRVTCRFGIMFVPDIQSCMAETLRVLNRHGKAAFMVWGPLSDNTLFSELDAAVSDIIGPDPKHSLNPLFRFEEPGSLGSLMTAAGFENVTEESLRPTARVPLDKPFWRASLDMLFAPRLASARDGSRERIEDAVRSHFSGVAVEGVCPLHLHARIIAGEAG</sequence>
<dbReference type="PANTHER" id="PTHR43591:SF24">
    <property type="entry name" value="2-METHOXY-6-POLYPRENYL-1,4-BENZOQUINOL METHYLASE, MITOCHONDRIAL"/>
    <property type="match status" value="1"/>
</dbReference>
<dbReference type="Proteomes" id="UP000321523">
    <property type="component" value="Unassembled WGS sequence"/>
</dbReference>
<proteinExistence type="predicted"/>
<dbReference type="Pfam" id="PF13649">
    <property type="entry name" value="Methyltransf_25"/>
    <property type="match status" value="1"/>
</dbReference>
<dbReference type="PANTHER" id="PTHR43591">
    <property type="entry name" value="METHYLTRANSFERASE"/>
    <property type="match status" value="1"/>
</dbReference>
<dbReference type="RefSeq" id="WP_244619528.1">
    <property type="nucleotide sequence ID" value="NZ_BJYZ01000013.1"/>
</dbReference>
<evidence type="ECO:0000313" key="2">
    <source>
        <dbReference type="EMBL" id="GEO38780.1"/>
    </source>
</evidence>
<gene>
    <name evidence="2" type="ORF">SAE02_29280</name>
</gene>
<dbReference type="InterPro" id="IPR041698">
    <property type="entry name" value="Methyltransf_25"/>
</dbReference>
<dbReference type="InterPro" id="IPR029063">
    <property type="entry name" value="SAM-dependent_MTases_sf"/>
</dbReference>
<name>A0A512DRE0_9PROT</name>